<dbReference type="GO" id="GO:0005548">
    <property type="term" value="F:phospholipid transporter activity"/>
    <property type="evidence" value="ECO:0007669"/>
    <property type="project" value="TreeGrafter"/>
</dbReference>
<name>A0A2W5Z7K1_9BACT</name>
<protein>
    <submittedName>
        <fullName evidence="2">ABC transporter permease</fullName>
    </submittedName>
    <submittedName>
        <fullName evidence="3">ABC transporter substrate-binding protein</fullName>
    </submittedName>
</protein>
<feature type="transmembrane region" description="Helical" evidence="1">
    <location>
        <begin position="126"/>
        <end position="149"/>
    </location>
</feature>
<dbReference type="Proteomes" id="UP000248724">
    <property type="component" value="Unassembled WGS sequence"/>
</dbReference>
<feature type="transmembrane region" description="Helical" evidence="1">
    <location>
        <begin position="225"/>
        <end position="244"/>
    </location>
</feature>
<dbReference type="InterPro" id="IPR030802">
    <property type="entry name" value="Permease_MalE"/>
</dbReference>
<proteinExistence type="predicted"/>
<dbReference type="GO" id="GO:0043190">
    <property type="term" value="C:ATP-binding cassette (ABC) transporter complex"/>
    <property type="evidence" value="ECO:0007669"/>
    <property type="project" value="InterPro"/>
</dbReference>
<evidence type="ECO:0000313" key="2">
    <source>
        <dbReference type="EMBL" id="MBJ7593273.1"/>
    </source>
</evidence>
<accession>A0A2W5Z7K1</accession>
<reference evidence="3" key="2">
    <citation type="submission" date="2018-05" db="EMBL/GenBank/DDBJ databases">
        <authorList>
            <person name="Ferrari B."/>
        </authorList>
    </citation>
    <scope>NUCLEOTIDE SEQUENCE</scope>
    <source>
        <strain evidence="3">RRmetagenome_bin12</strain>
    </source>
</reference>
<organism evidence="3 4">
    <name type="scientific">Candidatus Aeolococcus gillhamiae</name>
    <dbReference type="NCBI Taxonomy" id="3127015"/>
    <lineage>
        <taxon>Bacteria</taxon>
        <taxon>Bacillati</taxon>
        <taxon>Candidatus Dormiibacterota</taxon>
        <taxon>Candidatus Dormibacteria</taxon>
        <taxon>Candidatus Aeolococcales</taxon>
        <taxon>Candidatus Aeolococcaceae</taxon>
        <taxon>Candidatus Aeolococcus</taxon>
    </lineage>
</organism>
<dbReference type="Pfam" id="PF02405">
    <property type="entry name" value="MlaE"/>
    <property type="match status" value="1"/>
</dbReference>
<dbReference type="PANTHER" id="PTHR30188">
    <property type="entry name" value="ABC TRANSPORTER PERMEASE PROTEIN-RELATED"/>
    <property type="match status" value="1"/>
</dbReference>
<evidence type="ECO:0000256" key="1">
    <source>
        <dbReference type="SAM" id="Phobius"/>
    </source>
</evidence>
<evidence type="ECO:0000313" key="3">
    <source>
        <dbReference type="EMBL" id="PZR81312.1"/>
    </source>
</evidence>
<dbReference type="EMBL" id="JAEKNS010000004">
    <property type="protein sequence ID" value="MBJ7593273.1"/>
    <property type="molecule type" value="Genomic_DNA"/>
</dbReference>
<feature type="transmembrane region" description="Helical" evidence="1">
    <location>
        <begin position="155"/>
        <end position="183"/>
    </location>
</feature>
<reference evidence="3 4" key="1">
    <citation type="journal article" date="2017" name="Nature">
        <title>Atmospheric trace gases support primary production in Antarctic desert surface soil.</title>
        <authorList>
            <person name="Ji M."/>
            <person name="Greening C."/>
            <person name="Vanwonterghem I."/>
            <person name="Carere C.R."/>
            <person name="Bay S.K."/>
            <person name="Steen J.A."/>
            <person name="Montgomery K."/>
            <person name="Lines T."/>
            <person name="Beardall J."/>
            <person name="van Dorst J."/>
            <person name="Snape I."/>
            <person name="Stott M.B."/>
            <person name="Hugenholtz P."/>
            <person name="Ferrari B.C."/>
        </authorList>
    </citation>
    <scope>NUCLEOTIDE SEQUENCE [LARGE SCALE GENOMIC DNA]</scope>
    <source>
        <strain evidence="3">RRmetagenome_bin12</strain>
    </source>
</reference>
<feature type="transmembrane region" description="Helical" evidence="1">
    <location>
        <begin position="91"/>
        <end position="114"/>
    </location>
</feature>
<keyword evidence="1" id="KW-1133">Transmembrane helix</keyword>
<dbReference type="Proteomes" id="UP000606991">
    <property type="component" value="Unassembled WGS sequence"/>
</dbReference>
<dbReference type="PANTHER" id="PTHR30188:SF4">
    <property type="entry name" value="PROTEIN TRIGALACTOSYLDIACYLGLYCEROL 1, CHLOROPLASTIC"/>
    <property type="match status" value="1"/>
</dbReference>
<accession>A0A934K0A4</accession>
<sequence length="259" mass="27718">MVDRGRRGFTTLGDQALLFAAAVRGAFQRPFYGAEFLEQCRFILFSCAVPLALTGLGWGTIVALEAGNFFKLASAEWRIGGFMVLANVREFAPVATGLMVAAVCGTAITADLGARKVRDELEAISVMGISNVLFIVVPRFLALALMTALYNIPMIIFTCFSGYLASVALVGVNSGAFISTFYTQGTLQDLYGGELKCVIFGMVIATVCCYKGITAKGGAEGVARAVHQSVVACFVSIQIIEYLYTPTVLALFHSNNVLR</sequence>
<evidence type="ECO:0000313" key="5">
    <source>
        <dbReference type="Proteomes" id="UP000606991"/>
    </source>
</evidence>
<dbReference type="RefSeq" id="WP_337308392.1">
    <property type="nucleotide sequence ID" value="NZ_JAEKNS010000004.1"/>
</dbReference>
<gene>
    <name evidence="3" type="ORF">DLM65_05960</name>
    <name evidence="2" type="ORF">JF886_00185</name>
</gene>
<feature type="transmembrane region" description="Helical" evidence="1">
    <location>
        <begin position="42"/>
        <end position="64"/>
    </location>
</feature>
<comment type="caution">
    <text evidence="3">The sequence shown here is derived from an EMBL/GenBank/DDBJ whole genome shotgun (WGS) entry which is preliminary data.</text>
</comment>
<keyword evidence="1" id="KW-0812">Transmembrane</keyword>
<reference evidence="2 5" key="3">
    <citation type="submission" date="2020-10" db="EMBL/GenBank/DDBJ databases">
        <title>Ca. Dormibacterota MAGs.</title>
        <authorList>
            <person name="Montgomery K."/>
        </authorList>
    </citation>
    <scope>NUCLEOTIDE SEQUENCE [LARGE SCALE GENOMIC DNA]</scope>
    <source>
        <strain evidence="2">SC8812_S17_18</strain>
    </source>
</reference>
<feature type="transmembrane region" description="Helical" evidence="1">
    <location>
        <begin position="195"/>
        <end position="213"/>
    </location>
</feature>
<evidence type="ECO:0000313" key="4">
    <source>
        <dbReference type="Proteomes" id="UP000248724"/>
    </source>
</evidence>
<keyword evidence="1" id="KW-0472">Membrane</keyword>
<dbReference type="EMBL" id="QHBU01000116">
    <property type="protein sequence ID" value="PZR81312.1"/>
    <property type="molecule type" value="Genomic_DNA"/>
</dbReference>
<dbReference type="AlphaFoldDB" id="A0A2W5Z7K1"/>